<keyword evidence="3" id="KW-1185">Reference proteome</keyword>
<dbReference type="PROSITE" id="PS51257">
    <property type="entry name" value="PROKAR_LIPOPROTEIN"/>
    <property type="match status" value="1"/>
</dbReference>
<evidence type="ECO:0000313" key="3">
    <source>
        <dbReference type="Proteomes" id="UP000812267"/>
    </source>
</evidence>
<accession>A0ABS6DQY7</accession>
<evidence type="ECO:0000256" key="1">
    <source>
        <dbReference type="SAM" id="SignalP"/>
    </source>
</evidence>
<comment type="caution">
    <text evidence="2">The sequence shown here is derived from an EMBL/GenBank/DDBJ whole genome shotgun (WGS) entry which is preliminary data.</text>
</comment>
<proteinExistence type="predicted"/>
<dbReference type="RefSeq" id="WP_216505128.1">
    <property type="nucleotide sequence ID" value="NZ_JAHMHJ010000001.1"/>
</dbReference>
<reference evidence="2" key="1">
    <citation type="submission" date="2021-06" db="EMBL/GenBank/DDBJ databases">
        <title>Novel Mycoplasma species detected in California sea lions (Zalophus californianus) from the USA.</title>
        <authorList>
            <person name="Volokhov D.V."/>
            <person name="Furtak V.A."/>
            <person name="Zagorodnyaya T.A."/>
        </authorList>
    </citation>
    <scope>NUCLEOTIDE SEQUENCE [LARGE SCALE GENOMIC DNA]</scope>
    <source>
        <strain evidence="2">CSL 4779</strain>
    </source>
</reference>
<dbReference type="Proteomes" id="UP000812267">
    <property type="component" value="Unassembled WGS sequence"/>
</dbReference>
<evidence type="ECO:0008006" key="4">
    <source>
        <dbReference type="Google" id="ProtNLM"/>
    </source>
</evidence>
<keyword evidence="1" id="KW-0732">Signal</keyword>
<feature type="signal peptide" evidence="1">
    <location>
        <begin position="1"/>
        <end position="21"/>
    </location>
</feature>
<gene>
    <name evidence="2" type="ORF">KQ878_00430</name>
</gene>
<dbReference type="EMBL" id="JAHMHK010000001">
    <property type="protein sequence ID" value="MBU4693351.1"/>
    <property type="molecule type" value="Genomic_DNA"/>
</dbReference>
<feature type="chain" id="PRO_5046858785" description="Lipoprotein" evidence="1">
    <location>
        <begin position="22"/>
        <end position="173"/>
    </location>
</feature>
<sequence>MNKKLLLTLGFASSVPLVTVAASCSKLSKDGQELQQYVENVENTLLLKMKNQIFSSDKLISELIPKLEKVILDAKNLINDTQKHEDSEYKMRLHNLVDVSKVSQERITLLDTRNNLKIVMKTLEVDIEEHQKAPKYSDKRYKKIKSLYDEIKANIDNEDITILQSLYKNAQEL</sequence>
<evidence type="ECO:0000313" key="2">
    <source>
        <dbReference type="EMBL" id="MBU4693351.1"/>
    </source>
</evidence>
<name>A0ABS6DQY7_9MOLU</name>
<organism evidence="2 3">
    <name type="scientific">Mycoplasma zalophidermidis</name>
    <dbReference type="NCBI Taxonomy" id="398174"/>
    <lineage>
        <taxon>Bacteria</taxon>
        <taxon>Bacillati</taxon>
        <taxon>Mycoplasmatota</taxon>
        <taxon>Mollicutes</taxon>
        <taxon>Mycoplasmataceae</taxon>
        <taxon>Mycoplasma</taxon>
    </lineage>
</organism>
<protein>
    <recommendedName>
        <fullName evidence="4">Lipoprotein</fullName>
    </recommendedName>
</protein>